<keyword evidence="1" id="KW-0472">Membrane</keyword>
<protein>
    <submittedName>
        <fullName evidence="2">Uncharacterized protein</fullName>
    </submittedName>
</protein>
<comment type="caution">
    <text evidence="2">The sequence shown here is derived from an EMBL/GenBank/DDBJ whole genome shotgun (WGS) entry which is preliminary data.</text>
</comment>
<keyword evidence="3" id="KW-1185">Reference proteome</keyword>
<dbReference type="AlphaFoldDB" id="A0A9Q4L3Z2"/>
<organism evidence="2 3">
    <name type="scientific">Natrinema salsiterrestre</name>
    <dbReference type="NCBI Taxonomy" id="2950540"/>
    <lineage>
        <taxon>Archaea</taxon>
        <taxon>Methanobacteriati</taxon>
        <taxon>Methanobacteriota</taxon>
        <taxon>Stenosarchaea group</taxon>
        <taxon>Halobacteria</taxon>
        <taxon>Halobacteriales</taxon>
        <taxon>Natrialbaceae</taxon>
        <taxon>Natrinema</taxon>
    </lineage>
</organism>
<keyword evidence="1" id="KW-0812">Transmembrane</keyword>
<keyword evidence="1" id="KW-1133">Transmembrane helix</keyword>
<evidence type="ECO:0000256" key="1">
    <source>
        <dbReference type="SAM" id="Phobius"/>
    </source>
</evidence>
<name>A0A9Q4L3Z2_9EURY</name>
<dbReference type="Proteomes" id="UP001154061">
    <property type="component" value="Unassembled WGS sequence"/>
</dbReference>
<reference evidence="2" key="1">
    <citation type="submission" date="2022-06" db="EMBL/GenBank/DDBJ databases">
        <title>Natrinema sp. a new haloarchaeum isolate from saline soil.</title>
        <authorList>
            <person name="Strakova D."/>
            <person name="Galisteo C."/>
            <person name="Sanchez-Porro C."/>
            <person name="Ventosa A."/>
        </authorList>
    </citation>
    <scope>NUCLEOTIDE SEQUENCE</scope>
    <source>
        <strain evidence="2">S1CR25-10</strain>
    </source>
</reference>
<evidence type="ECO:0000313" key="2">
    <source>
        <dbReference type="EMBL" id="MDF9745475.1"/>
    </source>
</evidence>
<feature type="transmembrane region" description="Helical" evidence="1">
    <location>
        <begin position="42"/>
        <end position="65"/>
    </location>
</feature>
<gene>
    <name evidence="2" type="ORF">NDI89_07740</name>
</gene>
<dbReference type="RefSeq" id="WP_277520958.1">
    <property type="nucleotide sequence ID" value="NZ_JAMQOT010000002.1"/>
</dbReference>
<sequence>MFVLLGLLVLVLSVAQVIVSIGLWTLQSWAWAWAVVLYGLSALLRFLQSDLFGAAFSFVILGYLVSKEAYYR</sequence>
<accession>A0A9Q4L3Z2</accession>
<proteinExistence type="predicted"/>
<dbReference type="EMBL" id="JAMQOT010000002">
    <property type="protein sequence ID" value="MDF9745475.1"/>
    <property type="molecule type" value="Genomic_DNA"/>
</dbReference>
<evidence type="ECO:0000313" key="3">
    <source>
        <dbReference type="Proteomes" id="UP001154061"/>
    </source>
</evidence>